<reference evidence="4" key="1">
    <citation type="submission" date="2017-01" db="EMBL/GenBank/DDBJ databases">
        <title>Comparative genomics of anhydrobiosis in the tardigrade Hypsibius dujardini.</title>
        <authorList>
            <person name="Yoshida Y."/>
            <person name="Koutsovoulos G."/>
            <person name="Laetsch D."/>
            <person name="Stevens L."/>
            <person name="Kumar S."/>
            <person name="Horikawa D."/>
            <person name="Ishino K."/>
            <person name="Komine S."/>
            <person name="Tomita M."/>
            <person name="Blaxter M."/>
            <person name="Arakawa K."/>
        </authorList>
    </citation>
    <scope>NUCLEOTIDE SEQUENCE [LARGE SCALE GENOMIC DNA]</scope>
    <source>
        <strain evidence="4">Z151</strain>
    </source>
</reference>
<accession>A0A1W0WA44</accession>
<feature type="region of interest" description="Disordered" evidence="1">
    <location>
        <begin position="163"/>
        <end position="183"/>
    </location>
</feature>
<protein>
    <recommendedName>
        <fullName evidence="2">Chromo domain-containing protein</fullName>
    </recommendedName>
</protein>
<proteinExistence type="predicted"/>
<sequence>MQVHLLLRRIAFKYHFHITHKLFPAPGLDSLSKKMPRKSKQSPSEKGTVMEGVSPRKRARRTRPPHSAPKVGHVEGTQHWVAESILDYRLAPANVALARGEDQSTITGKKMVYFVVKWWGYGEDELTLEPATNLASALKMVHKFLKEKGFQLAVNSETEETWLEPFVAKENDGQEEGEEEEDN</sequence>
<feature type="region of interest" description="Disordered" evidence="1">
    <location>
        <begin position="29"/>
        <end position="74"/>
    </location>
</feature>
<dbReference type="CDD" id="cd00024">
    <property type="entry name" value="CD_CSD"/>
    <property type="match status" value="1"/>
</dbReference>
<evidence type="ECO:0000313" key="4">
    <source>
        <dbReference type="Proteomes" id="UP000192578"/>
    </source>
</evidence>
<dbReference type="Gene3D" id="2.40.50.40">
    <property type="match status" value="1"/>
</dbReference>
<organism evidence="3 4">
    <name type="scientific">Hypsibius exemplaris</name>
    <name type="common">Freshwater tardigrade</name>
    <dbReference type="NCBI Taxonomy" id="2072580"/>
    <lineage>
        <taxon>Eukaryota</taxon>
        <taxon>Metazoa</taxon>
        <taxon>Ecdysozoa</taxon>
        <taxon>Tardigrada</taxon>
        <taxon>Eutardigrada</taxon>
        <taxon>Parachela</taxon>
        <taxon>Hypsibioidea</taxon>
        <taxon>Hypsibiidae</taxon>
        <taxon>Hypsibius</taxon>
    </lineage>
</organism>
<feature type="compositionally biased region" description="Basic residues" evidence="1">
    <location>
        <begin position="55"/>
        <end position="64"/>
    </location>
</feature>
<feature type="domain" description="Chromo" evidence="2">
    <location>
        <begin position="80"/>
        <end position="148"/>
    </location>
</feature>
<dbReference type="InterPro" id="IPR016197">
    <property type="entry name" value="Chromo-like_dom_sf"/>
</dbReference>
<evidence type="ECO:0000256" key="1">
    <source>
        <dbReference type="SAM" id="MobiDB-lite"/>
    </source>
</evidence>
<name>A0A1W0WA44_HYPEX</name>
<keyword evidence="4" id="KW-1185">Reference proteome</keyword>
<dbReference type="EMBL" id="MTYJ01000154">
    <property type="protein sequence ID" value="OQV12075.1"/>
    <property type="molecule type" value="Genomic_DNA"/>
</dbReference>
<dbReference type="Proteomes" id="UP000192578">
    <property type="component" value="Unassembled WGS sequence"/>
</dbReference>
<dbReference type="PROSITE" id="PS50013">
    <property type="entry name" value="CHROMO_2"/>
    <property type="match status" value="1"/>
</dbReference>
<evidence type="ECO:0000259" key="2">
    <source>
        <dbReference type="PROSITE" id="PS50013"/>
    </source>
</evidence>
<dbReference type="InterPro" id="IPR000953">
    <property type="entry name" value="Chromo/chromo_shadow_dom"/>
</dbReference>
<dbReference type="SUPFAM" id="SSF54160">
    <property type="entry name" value="Chromo domain-like"/>
    <property type="match status" value="1"/>
</dbReference>
<feature type="compositionally biased region" description="Acidic residues" evidence="1">
    <location>
        <begin position="173"/>
        <end position="183"/>
    </location>
</feature>
<comment type="caution">
    <text evidence="3">The sequence shown here is derived from an EMBL/GenBank/DDBJ whole genome shotgun (WGS) entry which is preliminary data.</text>
</comment>
<dbReference type="OrthoDB" id="340605at2759"/>
<dbReference type="AlphaFoldDB" id="A0A1W0WA44"/>
<evidence type="ECO:0000313" key="3">
    <source>
        <dbReference type="EMBL" id="OQV12075.1"/>
    </source>
</evidence>
<gene>
    <name evidence="3" type="ORF">BV898_13634</name>
</gene>